<organism evidence="2 3">
    <name type="scientific">Armillaria solidipes</name>
    <dbReference type="NCBI Taxonomy" id="1076256"/>
    <lineage>
        <taxon>Eukaryota</taxon>
        <taxon>Fungi</taxon>
        <taxon>Dikarya</taxon>
        <taxon>Basidiomycota</taxon>
        <taxon>Agaricomycotina</taxon>
        <taxon>Agaricomycetes</taxon>
        <taxon>Agaricomycetidae</taxon>
        <taxon>Agaricales</taxon>
        <taxon>Marasmiineae</taxon>
        <taxon>Physalacriaceae</taxon>
        <taxon>Armillaria</taxon>
    </lineage>
</organism>
<dbReference type="AlphaFoldDB" id="A0A2H3B376"/>
<evidence type="ECO:0000256" key="1">
    <source>
        <dbReference type="SAM" id="MobiDB-lite"/>
    </source>
</evidence>
<dbReference type="Proteomes" id="UP000218334">
    <property type="component" value="Unassembled WGS sequence"/>
</dbReference>
<feature type="region of interest" description="Disordered" evidence="1">
    <location>
        <begin position="50"/>
        <end position="105"/>
    </location>
</feature>
<proteinExistence type="predicted"/>
<accession>A0A2H3B376</accession>
<keyword evidence="3" id="KW-1185">Reference proteome</keyword>
<gene>
    <name evidence="2" type="ORF">ARMSODRAFT_979997</name>
</gene>
<evidence type="ECO:0000313" key="3">
    <source>
        <dbReference type="Proteomes" id="UP000218334"/>
    </source>
</evidence>
<sequence>MVKVVQLGIPNSYSKFIANTGLNMPHTYNEWKAQVIVMHEEQQKKWVFDQTTSAPRDSCPSQKGHGNTTTSQPKTGGVTSSSLGKPTSSTPSQDAGSGRWVTHGGPGLPMDIGKLCAEGRCFRCHKKGHLAFNVSSTTSKPVLESQNQYTVLSINDNDNDLDLCPWDDGHDAGDTAATTGRPSRQESGGGDPAMQGTSQALKSKQSSPPSLGPVR</sequence>
<protein>
    <recommendedName>
        <fullName evidence="4">CCHC-type domain-containing protein</fullName>
    </recommendedName>
</protein>
<evidence type="ECO:0008006" key="4">
    <source>
        <dbReference type="Google" id="ProtNLM"/>
    </source>
</evidence>
<dbReference type="EMBL" id="KZ293459">
    <property type="protein sequence ID" value="PBK63334.1"/>
    <property type="molecule type" value="Genomic_DNA"/>
</dbReference>
<name>A0A2H3B376_9AGAR</name>
<evidence type="ECO:0000313" key="2">
    <source>
        <dbReference type="EMBL" id="PBK63334.1"/>
    </source>
</evidence>
<reference evidence="3" key="1">
    <citation type="journal article" date="2017" name="Nat. Ecol. Evol.">
        <title>Genome expansion and lineage-specific genetic innovations in the forest pathogenic fungi Armillaria.</title>
        <authorList>
            <person name="Sipos G."/>
            <person name="Prasanna A.N."/>
            <person name="Walter M.C."/>
            <person name="O'Connor E."/>
            <person name="Balint B."/>
            <person name="Krizsan K."/>
            <person name="Kiss B."/>
            <person name="Hess J."/>
            <person name="Varga T."/>
            <person name="Slot J."/>
            <person name="Riley R."/>
            <person name="Boka B."/>
            <person name="Rigling D."/>
            <person name="Barry K."/>
            <person name="Lee J."/>
            <person name="Mihaltcheva S."/>
            <person name="LaButti K."/>
            <person name="Lipzen A."/>
            <person name="Waldron R."/>
            <person name="Moloney N.M."/>
            <person name="Sperisen C."/>
            <person name="Kredics L."/>
            <person name="Vagvoelgyi C."/>
            <person name="Patrignani A."/>
            <person name="Fitzpatrick D."/>
            <person name="Nagy I."/>
            <person name="Doyle S."/>
            <person name="Anderson J.B."/>
            <person name="Grigoriev I.V."/>
            <person name="Gueldener U."/>
            <person name="Muensterkoetter M."/>
            <person name="Nagy L.G."/>
        </authorList>
    </citation>
    <scope>NUCLEOTIDE SEQUENCE [LARGE SCALE GENOMIC DNA]</scope>
    <source>
        <strain evidence="3">28-4</strain>
    </source>
</reference>
<feature type="region of interest" description="Disordered" evidence="1">
    <location>
        <begin position="165"/>
        <end position="215"/>
    </location>
</feature>
<feature type="compositionally biased region" description="Polar residues" evidence="1">
    <location>
        <begin position="50"/>
        <end position="95"/>
    </location>
</feature>
<feature type="compositionally biased region" description="Polar residues" evidence="1">
    <location>
        <begin position="195"/>
        <end position="209"/>
    </location>
</feature>